<keyword evidence="1" id="KW-0732">Signal</keyword>
<feature type="chain" id="PRO_5024436780" description="Ecp2 effector protein domain-containing protein" evidence="1">
    <location>
        <begin position="20"/>
        <end position="193"/>
    </location>
</feature>
<comment type="caution">
    <text evidence="2">The sequence shown here is derived from an EMBL/GenBank/DDBJ whole genome shotgun (WGS) entry which is preliminary data.</text>
</comment>
<evidence type="ECO:0008006" key="4">
    <source>
        <dbReference type="Google" id="ProtNLM"/>
    </source>
</evidence>
<evidence type="ECO:0000313" key="2">
    <source>
        <dbReference type="EMBL" id="KAA6414306.1"/>
    </source>
</evidence>
<evidence type="ECO:0000256" key="1">
    <source>
        <dbReference type="SAM" id="SignalP"/>
    </source>
</evidence>
<accession>A0A5M8PZ30</accession>
<dbReference type="AlphaFoldDB" id="A0A5M8PZ30"/>
<dbReference type="Proteomes" id="UP000324767">
    <property type="component" value="Unassembled WGS sequence"/>
</dbReference>
<evidence type="ECO:0000313" key="3">
    <source>
        <dbReference type="Proteomes" id="UP000324767"/>
    </source>
</evidence>
<sequence length="193" mass="20591">MRVSSVSALVAPFAVFALTLPVIENGSLSLPSRSEPHCINFPAVVAGAFVGPTAQNVASPSWNIADILRNVHEPRRGEIQCWCAPSSATYVIIRVTKAVASDTRTRSIVQVYQAMTRHIALEGDGLIGAAGYWAKTVAGLTIRVSNANNHQITWGVFASALLALADYMRQLGSAEVTFWVYDGPHEVGGGVID</sequence>
<protein>
    <recommendedName>
        <fullName evidence="4">Ecp2 effector protein domain-containing protein</fullName>
    </recommendedName>
</protein>
<organism evidence="2 3">
    <name type="scientific">Lasallia pustulata</name>
    <dbReference type="NCBI Taxonomy" id="136370"/>
    <lineage>
        <taxon>Eukaryota</taxon>
        <taxon>Fungi</taxon>
        <taxon>Dikarya</taxon>
        <taxon>Ascomycota</taxon>
        <taxon>Pezizomycotina</taxon>
        <taxon>Lecanoromycetes</taxon>
        <taxon>OSLEUM clade</taxon>
        <taxon>Umbilicariomycetidae</taxon>
        <taxon>Umbilicariales</taxon>
        <taxon>Umbilicariaceae</taxon>
        <taxon>Lasallia</taxon>
    </lineage>
</organism>
<name>A0A5M8PZ30_9LECA</name>
<dbReference type="EMBL" id="VXIT01000003">
    <property type="protein sequence ID" value="KAA6414306.1"/>
    <property type="molecule type" value="Genomic_DNA"/>
</dbReference>
<gene>
    <name evidence="2" type="ORF">FRX48_02669</name>
</gene>
<reference evidence="2 3" key="1">
    <citation type="submission" date="2019-09" db="EMBL/GenBank/DDBJ databases">
        <title>The hologenome of the rock-dwelling lichen Lasallia pustulata.</title>
        <authorList>
            <person name="Greshake Tzovaras B."/>
            <person name="Segers F."/>
            <person name="Bicker A."/>
            <person name="Dal Grande F."/>
            <person name="Otte J."/>
            <person name="Hankeln T."/>
            <person name="Schmitt I."/>
            <person name="Ebersberger I."/>
        </authorList>
    </citation>
    <scope>NUCLEOTIDE SEQUENCE [LARGE SCALE GENOMIC DNA]</scope>
    <source>
        <strain evidence="2">A1-1</strain>
    </source>
</reference>
<dbReference type="OrthoDB" id="5367786at2759"/>
<feature type="signal peptide" evidence="1">
    <location>
        <begin position="1"/>
        <end position="19"/>
    </location>
</feature>
<proteinExistence type="predicted"/>